<dbReference type="InterPro" id="IPR002347">
    <property type="entry name" value="SDR_fam"/>
</dbReference>
<dbReference type="Proteomes" id="UP000316639">
    <property type="component" value="Unassembled WGS sequence"/>
</dbReference>
<dbReference type="AlphaFoldDB" id="A0A563ER62"/>
<organism evidence="3 4">
    <name type="scientific">Lentzea tibetensis</name>
    <dbReference type="NCBI Taxonomy" id="2591470"/>
    <lineage>
        <taxon>Bacteria</taxon>
        <taxon>Bacillati</taxon>
        <taxon>Actinomycetota</taxon>
        <taxon>Actinomycetes</taxon>
        <taxon>Pseudonocardiales</taxon>
        <taxon>Pseudonocardiaceae</taxon>
        <taxon>Lentzea</taxon>
    </lineage>
</organism>
<dbReference type="RefSeq" id="WP_146353789.1">
    <property type="nucleotide sequence ID" value="NZ_VOBR01000013.1"/>
</dbReference>
<dbReference type="Gene3D" id="3.40.50.720">
    <property type="entry name" value="NAD(P)-binding Rossmann-like Domain"/>
    <property type="match status" value="1"/>
</dbReference>
<evidence type="ECO:0000256" key="2">
    <source>
        <dbReference type="RuleBase" id="RU000363"/>
    </source>
</evidence>
<dbReference type="PANTHER" id="PTHR42879:SF2">
    <property type="entry name" value="3-OXOACYL-[ACYL-CARRIER-PROTEIN] REDUCTASE FABG"/>
    <property type="match status" value="1"/>
</dbReference>
<accession>A0A563ER62</accession>
<dbReference type="EMBL" id="VOBR01000013">
    <property type="protein sequence ID" value="TWP50166.1"/>
    <property type="molecule type" value="Genomic_DNA"/>
</dbReference>
<comment type="caution">
    <text evidence="3">The sequence shown here is derived from an EMBL/GenBank/DDBJ whole genome shotgun (WGS) entry which is preliminary data.</text>
</comment>
<keyword evidence="4" id="KW-1185">Reference proteome</keyword>
<proteinExistence type="inferred from homology"/>
<name>A0A563ER62_9PSEU</name>
<dbReference type="SUPFAM" id="SSF51735">
    <property type="entry name" value="NAD(P)-binding Rossmann-fold domains"/>
    <property type="match status" value="1"/>
</dbReference>
<dbReference type="InterPro" id="IPR036291">
    <property type="entry name" value="NAD(P)-bd_dom_sf"/>
</dbReference>
<dbReference type="PRINTS" id="PR00081">
    <property type="entry name" value="GDHRDH"/>
</dbReference>
<dbReference type="CDD" id="cd05233">
    <property type="entry name" value="SDR_c"/>
    <property type="match status" value="1"/>
</dbReference>
<gene>
    <name evidence="3" type="ORF">FKR81_20840</name>
</gene>
<comment type="similarity">
    <text evidence="1 2">Belongs to the short-chain dehydrogenases/reductases (SDR) family.</text>
</comment>
<dbReference type="OrthoDB" id="3571370at2"/>
<sequence length="250" mass="26985">MIHAAIVTGANQGIGLAVAKALVAQGVQVFGTYLRFDPEPDPSLPDAYFKNRASAPPEIDGVSWFEIDLARVDAPKILFDEAESVFGAVDILVNNASSWVQDTFLPSQPDALGRSMVQLTPETYEHQFAVDARATALLIGEFARRHVERGGTWGRIVSLTSGGPEGFPSEVSYGAAKSALQSYTFAAGHELAPYGVTANVLYPPVTDTGWVNEEVRKKFDVASADEVGEVIAYLCSDAARRISRNLVHMR</sequence>
<dbReference type="PRINTS" id="PR00080">
    <property type="entry name" value="SDRFAMILY"/>
</dbReference>
<dbReference type="PANTHER" id="PTHR42879">
    <property type="entry name" value="3-OXOACYL-(ACYL-CARRIER-PROTEIN) REDUCTASE"/>
    <property type="match status" value="1"/>
</dbReference>
<dbReference type="Pfam" id="PF00106">
    <property type="entry name" value="adh_short"/>
    <property type="match status" value="1"/>
</dbReference>
<evidence type="ECO:0000313" key="3">
    <source>
        <dbReference type="EMBL" id="TWP50166.1"/>
    </source>
</evidence>
<dbReference type="InterPro" id="IPR050259">
    <property type="entry name" value="SDR"/>
</dbReference>
<protein>
    <submittedName>
        <fullName evidence="3">SDR family NAD(P)-dependent oxidoreductase</fullName>
    </submittedName>
</protein>
<evidence type="ECO:0000313" key="4">
    <source>
        <dbReference type="Proteomes" id="UP000316639"/>
    </source>
</evidence>
<evidence type="ECO:0000256" key="1">
    <source>
        <dbReference type="ARBA" id="ARBA00006484"/>
    </source>
</evidence>
<reference evidence="3 4" key="1">
    <citation type="submission" date="2019-07" db="EMBL/GenBank/DDBJ databases">
        <title>Lentzea xizangensis sp. nov., isolated from Qinghai-Tibetan Plateau Soils.</title>
        <authorList>
            <person name="Huang J."/>
        </authorList>
    </citation>
    <scope>NUCLEOTIDE SEQUENCE [LARGE SCALE GENOMIC DNA]</scope>
    <source>
        <strain evidence="3 4">FXJ1.1311</strain>
    </source>
</reference>